<proteinExistence type="predicted"/>
<dbReference type="STRING" id="272627.CCC_01588"/>
<keyword evidence="2" id="KW-1185">Reference proteome</keyword>
<name>A0A0C2U5K3_PARME</name>
<dbReference type="AlphaFoldDB" id="A0A0C2U5K3"/>
<reference evidence="1 2" key="1">
    <citation type="submission" date="2015-01" db="EMBL/GenBank/DDBJ databases">
        <title>Genome Sequence of Magnetospirillum magnetotacticum Strain MS-1.</title>
        <authorList>
            <person name="Marinov G.K."/>
            <person name="Smalley M.D."/>
            <person name="DeSalvo G."/>
        </authorList>
    </citation>
    <scope>NUCLEOTIDE SEQUENCE [LARGE SCALE GENOMIC DNA]</scope>
    <source>
        <strain evidence="1 2">MS-1</strain>
    </source>
</reference>
<accession>A0A0C2U5K3</accession>
<dbReference type="EMBL" id="JXSL01000035">
    <property type="protein sequence ID" value="KIL96722.1"/>
    <property type="molecule type" value="Genomic_DNA"/>
</dbReference>
<dbReference type="RefSeq" id="WP_041042950.1">
    <property type="nucleotide sequence ID" value="NZ_JXSL01000035.1"/>
</dbReference>
<sequence length="66" mass="7512">MMISANDGHDAEARRLIRRFGEVARTIVAEAADEYLRLGDMRGRDERLLLLTEIERLLQSQSPDGI</sequence>
<evidence type="ECO:0000313" key="1">
    <source>
        <dbReference type="EMBL" id="KIL96722.1"/>
    </source>
</evidence>
<organism evidence="1 2">
    <name type="scientific">Paramagnetospirillum magnetotacticum MS-1</name>
    <dbReference type="NCBI Taxonomy" id="272627"/>
    <lineage>
        <taxon>Bacteria</taxon>
        <taxon>Pseudomonadati</taxon>
        <taxon>Pseudomonadota</taxon>
        <taxon>Alphaproteobacteria</taxon>
        <taxon>Rhodospirillales</taxon>
        <taxon>Magnetospirillaceae</taxon>
        <taxon>Paramagnetospirillum</taxon>
    </lineage>
</organism>
<dbReference type="Proteomes" id="UP000031971">
    <property type="component" value="Unassembled WGS sequence"/>
</dbReference>
<comment type="caution">
    <text evidence="1">The sequence shown here is derived from an EMBL/GenBank/DDBJ whole genome shotgun (WGS) entry which is preliminary data.</text>
</comment>
<gene>
    <name evidence="1" type="ORF">CCC_01588</name>
</gene>
<dbReference type="OrthoDB" id="9887547at2"/>
<protein>
    <submittedName>
        <fullName evidence="1">Uncharacterized protein</fullName>
    </submittedName>
</protein>
<evidence type="ECO:0000313" key="2">
    <source>
        <dbReference type="Proteomes" id="UP000031971"/>
    </source>
</evidence>